<dbReference type="AlphaFoldDB" id="A0A1Y2B3J3"/>
<dbReference type="EMBL" id="MCOG01000180">
    <property type="protein sequence ID" value="ORY29393.1"/>
    <property type="molecule type" value="Genomic_DNA"/>
</dbReference>
<evidence type="ECO:0000313" key="1">
    <source>
        <dbReference type="EMBL" id="ORY29393.1"/>
    </source>
</evidence>
<proteinExistence type="predicted"/>
<reference evidence="1 2" key="1">
    <citation type="submission" date="2016-08" db="EMBL/GenBank/DDBJ databases">
        <title>A Parts List for Fungal Cellulosomes Revealed by Comparative Genomics.</title>
        <authorList>
            <consortium name="DOE Joint Genome Institute"/>
            <person name="Haitjema C.H."/>
            <person name="Gilmore S.P."/>
            <person name="Henske J.K."/>
            <person name="Solomon K.V."/>
            <person name="De Groot R."/>
            <person name="Kuo A."/>
            <person name="Mondo S.J."/>
            <person name="Salamov A.A."/>
            <person name="Labutti K."/>
            <person name="Zhao Z."/>
            <person name="Chiniquy J."/>
            <person name="Barry K."/>
            <person name="Brewer H.M."/>
            <person name="Purvine S.O."/>
            <person name="Wright A.T."/>
            <person name="Boxma B."/>
            <person name="Van Alen T."/>
            <person name="Hackstein J.H."/>
            <person name="Baker S.E."/>
            <person name="Grigoriev I.V."/>
            <person name="O'Malley M.A."/>
        </authorList>
    </citation>
    <scope>NUCLEOTIDE SEQUENCE [LARGE SCALE GENOMIC DNA]</scope>
    <source>
        <strain evidence="1 2">G1</strain>
    </source>
</reference>
<name>A0A1Y2B3J3_9FUNG</name>
<organism evidence="1 2">
    <name type="scientific">Neocallimastix californiae</name>
    <dbReference type="NCBI Taxonomy" id="1754190"/>
    <lineage>
        <taxon>Eukaryota</taxon>
        <taxon>Fungi</taxon>
        <taxon>Fungi incertae sedis</taxon>
        <taxon>Chytridiomycota</taxon>
        <taxon>Chytridiomycota incertae sedis</taxon>
        <taxon>Neocallimastigomycetes</taxon>
        <taxon>Neocallimastigales</taxon>
        <taxon>Neocallimastigaceae</taxon>
        <taxon>Neocallimastix</taxon>
    </lineage>
</organism>
<accession>A0A1Y2B3J3</accession>
<dbReference type="Proteomes" id="UP000193920">
    <property type="component" value="Unassembled WGS sequence"/>
</dbReference>
<evidence type="ECO:0000313" key="2">
    <source>
        <dbReference type="Proteomes" id="UP000193920"/>
    </source>
</evidence>
<comment type="caution">
    <text evidence="1">The sequence shown here is derived from an EMBL/GenBank/DDBJ whole genome shotgun (WGS) entry which is preliminary data.</text>
</comment>
<protein>
    <submittedName>
        <fullName evidence="1">Uncharacterized protein</fullName>
    </submittedName>
</protein>
<keyword evidence="2" id="KW-1185">Reference proteome</keyword>
<sequence>MCAETACDSYYSCTSGLCQLSAESCKRADAGGEQEPAACDPEAATNTCLAESYYVKSGKLYYCGTANVACTLQETPLGVFKDAATDGNYITCTRQEHVGRRRSVTPTYDYTCTSAPVSVDSSQCTAAGVGGLYYVADANGTKTYYVCIAATGAGIPLGTASEYMVDVGSTALFSIQDTEKFVILSFDADGNASIAQYNINGTAKSSERYKYTNSKGLIFARNASTKTTANGVEGVCDASGPLSTIREYKRDFCSSHDEEDKLTDIVEYFVAVDRNSGGSP</sequence>
<gene>
    <name evidence="1" type="ORF">LY90DRAFT_627815</name>
</gene>